<comment type="similarity">
    <text evidence="7 20">Belongs to the isocitrate and isopropylmalate dehydrogenases family. LeuB type 1 subfamily.</text>
</comment>
<comment type="pathway">
    <text evidence="6 20 21">Amino-acid biosynthesis; L-leucine biosynthesis; L-leucine from 3-methyl-2-oxobutanoate: step 3/4.</text>
</comment>
<dbReference type="GO" id="GO:0009098">
    <property type="term" value="P:L-leucine biosynthetic process"/>
    <property type="evidence" value="ECO:0007669"/>
    <property type="project" value="UniProtKB-UniRule"/>
</dbReference>
<dbReference type="Gene3D" id="3.40.718.10">
    <property type="entry name" value="Isopropylmalate Dehydrogenase"/>
    <property type="match status" value="1"/>
</dbReference>
<keyword evidence="17 19" id="KW-0456">Lyase</keyword>
<dbReference type="SUPFAM" id="SSF52016">
    <property type="entry name" value="LeuD/IlvD-like"/>
    <property type="match status" value="1"/>
</dbReference>
<evidence type="ECO:0000256" key="4">
    <source>
        <dbReference type="ARBA" id="ARBA00002695"/>
    </source>
</evidence>
<dbReference type="Pfam" id="PF00180">
    <property type="entry name" value="Iso_dh"/>
    <property type="match status" value="1"/>
</dbReference>
<comment type="catalytic activity">
    <reaction evidence="2 20 21">
        <text>(2R,3S)-3-isopropylmalate + NAD(+) = 4-methyl-2-oxopentanoate + CO2 + NADH</text>
        <dbReference type="Rhea" id="RHEA:32271"/>
        <dbReference type="ChEBI" id="CHEBI:16526"/>
        <dbReference type="ChEBI" id="CHEBI:17865"/>
        <dbReference type="ChEBI" id="CHEBI:35121"/>
        <dbReference type="ChEBI" id="CHEBI:57540"/>
        <dbReference type="ChEBI" id="CHEBI:57945"/>
        <dbReference type="EC" id="1.1.1.85"/>
    </reaction>
</comment>
<gene>
    <name evidence="20" type="primary">leuB</name>
    <name evidence="19" type="synonym">leuD</name>
    <name evidence="23" type="ORF">BSU04_32030</name>
</gene>
<comment type="cofactor">
    <cofactor evidence="20 21">
        <name>Mg(2+)</name>
        <dbReference type="ChEBI" id="CHEBI:18420"/>
    </cofactor>
    <cofactor evidence="20 21">
        <name>Mn(2+)</name>
        <dbReference type="ChEBI" id="CHEBI:29035"/>
    </cofactor>
    <text evidence="20 21">Binds 1 Mg(2+) or Mn(2+) ion per subunit.</text>
</comment>
<evidence type="ECO:0000256" key="9">
    <source>
        <dbReference type="ARBA" id="ARBA00011738"/>
    </source>
</evidence>
<evidence type="ECO:0000256" key="3">
    <source>
        <dbReference type="ARBA" id="ARBA00001936"/>
    </source>
</evidence>
<dbReference type="AlphaFoldDB" id="A0A226WT94"/>
<dbReference type="InterPro" id="IPR019818">
    <property type="entry name" value="IsoCit/isopropylmalate_DH_CS"/>
</dbReference>
<keyword evidence="14 20" id="KW-0560">Oxidoreductase</keyword>
<comment type="subunit">
    <text evidence="9 20 21">Homodimer.</text>
</comment>
<comment type="function">
    <text evidence="20 21">Catalyzes the oxidation of 3-carboxy-2-hydroxy-4-methylpentanoate (3-isopropylmalate) to 3-carboxy-4-methyl-2-oxopentanoate. The product decarboxylates to 4-methyl-2 oxopentanoate.</text>
</comment>
<dbReference type="EC" id="1.1.1.85" evidence="20"/>
<dbReference type="InterPro" id="IPR004429">
    <property type="entry name" value="Isopropylmalate_DH"/>
</dbReference>
<keyword evidence="15 20" id="KW-0520">NAD</keyword>
<dbReference type="FunFam" id="3.40.718.10:FF:000006">
    <property type="entry name" value="3-isopropylmalate dehydrogenase"/>
    <property type="match status" value="1"/>
</dbReference>
<evidence type="ECO:0000256" key="7">
    <source>
        <dbReference type="ARBA" id="ARBA00008319"/>
    </source>
</evidence>
<dbReference type="InterPro" id="IPR000573">
    <property type="entry name" value="AconitaseA/IPMdHydase_ssu_swvl"/>
</dbReference>
<dbReference type="Pfam" id="PF00694">
    <property type="entry name" value="Aconitase_C"/>
    <property type="match status" value="1"/>
</dbReference>
<name>A0A226WT94_CABSO</name>
<dbReference type="OrthoDB" id="5289857at2"/>
<evidence type="ECO:0000256" key="18">
    <source>
        <dbReference type="ARBA" id="ARBA00023304"/>
    </source>
</evidence>
<comment type="caution">
    <text evidence="23">The sequence shown here is derived from an EMBL/GenBank/DDBJ whole genome shotgun (WGS) entry which is preliminary data.</text>
</comment>
<evidence type="ECO:0000256" key="6">
    <source>
        <dbReference type="ARBA" id="ARBA00004762"/>
    </source>
</evidence>
<evidence type="ECO:0000313" key="23">
    <source>
        <dbReference type="EMBL" id="OXC74426.1"/>
    </source>
</evidence>
<dbReference type="HAMAP" id="MF_01033">
    <property type="entry name" value="LeuB_type1"/>
    <property type="match status" value="1"/>
</dbReference>
<evidence type="ECO:0000256" key="8">
    <source>
        <dbReference type="ARBA" id="ARBA00011271"/>
    </source>
</evidence>
<keyword evidence="10 19" id="KW-0432">Leucine biosynthesis</keyword>
<evidence type="ECO:0000259" key="22">
    <source>
        <dbReference type="SMART" id="SM01329"/>
    </source>
</evidence>
<comment type="similarity">
    <text evidence="19">Belongs to the LeuD family. LeuD type 1 subfamily.</text>
</comment>
<evidence type="ECO:0000256" key="19">
    <source>
        <dbReference type="HAMAP-Rule" id="MF_01031"/>
    </source>
</evidence>
<evidence type="ECO:0000256" key="14">
    <source>
        <dbReference type="ARBA" id="ARBA00023002"/>
    </source>
</evidence>
<dbReference type="SUPFAM" id="SSF53659">
    <property type="entry name" value="Isocitrate/Isopropylmalate dehydrogenase-like"/>
    <property type="match status" value="1"/>
</dbReference>
<dbReference type="PANTHER" id="PTHR42979">
    <property type="entry name" value="3-ISOPROPYLMALATE DEHYDROGENASE"/>
    <property type="match status" value="1"/>
</dbReference>
<evidence type="ECO:0000256" key="5">
    <source>
        <dbReference type="ARBA" id="ARBA00004729"/>
    </source>
</evidence>
<feature type="binding site" evidence="20">
    <location>
        <position position="433"/>
    </location>
    <ligand>
        <name>Mg(2+)</name>
        <dbReference type="ChEBI" id="CHEBI:18420"/>
    </ligand>
</feature>
<keyword evidence="12 20" id="KW-0479">Metal-binding</keyword>
<reference evidence="24" key="1">
    <citation type="submission" date="2017-01" db="EMBL/GenBank/DDBJ databases">
        <title>Genome Analysis of Deinococcus marmoris KOPRI26562.</title>
        <authorList>
            <person name="Kim J.H."/>
            <person name="Oh H.-M."/>
        </authorList>
    </citation>
    <scope>NUCLEOTIDE SEQUENCE [LARGE SCALE GENOMIC DNA]</scope>
    <source>
        <strain evidence="24">PAMC 26633</strain>
    </source>
</reference>
<feature type="domain" description="Isopropylmalate dehydrogenase-like" evidence="22">
    <location>
        <begin position="212"/>
        <end position="567"/>
    </location>
</feature>
<dbReference type="NCBIfam" id="TIGR00171">
    <property type="entry name" value="leuD"/>
    <property type="match status" value="1"/>
</dbReference>
<feature type="binding site" evidence="20">
    <location>
        <position position="457"/>
    </location>
    <ligand>
        <name>Mg(2+)</name>
        <dbReference type="ChEBI" id="CHEBI:18420"/>
    </ligand>
</feature>
<dbReference type="GO" id="GO:0051287">
    <property type="term" value="F:NAD binding"/>
    <property type="evidence" value="ECO:0007669"/>
    <property type="project" value="InterPro"/>
</dbReference>
<dbReference type="PANTHER" id="PTHR42979:SF1">
    <property type="entry name" value="3-ISOPROPYLMALATE DEHYDROGENASE"/>
    <property type="match status" value="1"/>
</dbReference>
<evidence type="ECO:0000256" key="15">
    <source>
        <dbReference type="ARBA" id="ARBA00023027"/>
    </source>
</evidence>
<dbReference type="EC" id="4.2.1.33" evidence="19"/>
<feature type="binding site" evidence="20">
    <location>
        <position position="314"/>
    </location>
    <ligand>
        <name>substrate</name>
    </ligand>
</feature>
<dbReference type="InterPro" id="IPR004431">
    <property type="entry name" value="3-IsopropMal_deHydase_ssu"/>
</dbReference>
<dbReference type="InterPro" id="IPR024084">
    <property type="entry name" value="IsoPropMal-DH-like_dom"/>
</dbReference>
<evidence type="ECO:0000256" key="11">
    <source>
        <dbReference type="ARBA" id="ARBA00022605"/>
    </source>
</evidence>
<evidence type="ECO:0000256" key="16">
    <source>
        <dbReference type="ARBA" id="ARBA00023211"/>
    </source>
</evidence>
<feature type="site" description="Important for catalysis" evidence="20">
    <location>
        <position position="400"/>
    </location>
</feature>
<dbReference type="GO" id="GO:0000287">
    <property type="term" value="F:magnesium ion binding"/>
    <property type="evidence" value="ECO:0007669"/>
    <property type="project" value="InterPro"/>
</dbReference>
<comment type="caution">
    <text evidence="20">Lacks conserved residue(s) required for the propagation of feature annotation.</text>
</comment>
<dbReference type="Gene3D" id="3.20.19.10">
    <property type="entry name" value="Aconitase, domain 4"/>
    <property type="match status" value="1"/>
</dbReference>
<evidence type="ECO:0000256" key="10">
    <source>
        <dbReference type="ARBA" id="ARBA00022430"/>
    </source>
</evidence>
<protein>
    <recommendedName>
        <fullName evidence="19 20">Multifunctional fusion protein</fullName>
    </recommendedName>
    <domain>
        <recommendedName>
            <fullName evidence="19">3-isopropylmalate dehydratase small subunit</fullName>
            <ecNumber evidence="19">4.2.1.33</ecNumber>
        </recommendedName>
        <alternativeName>
            <fullName evidence="19">Alpha-IPM isomerase</fullName>
        </alternativeName>
        <alternativeName>
            <fullName evidence="19">Isopropylmalate isomerase</fullName>
            <shortName evidence="19">IPMI</shortName>
        </alternativeName>
    </domain>
    <domain>
        <recommendedName>
            <fullName evidence="20">3-isopropylmalate dehydrogenase</fullName>
            <ecNumber evidence="20">1.1.1.85</ecNumber>
        </recommendedName>
        <alternativeName>
            <fullName evidence="20">3-IPM-DH</fullName>
        </alternativeName>
        <alternativeName>
            <fullName evidence="20">Beta-IPM dehydrogenase</fullName>
            <shortName evidence="20">IMDH</shortName>
        </alternativeName>
    </domain>
</protein>
<feature type="binding site" evidence="20">
    <location>
        <begin position="496"/>
        <end position="508"/>
    </location>
    <ligand>
        <name>NAD(+)</name>
        <dbReference type="ChEBI" id="CHEBI:57540"/>
    </ligand>
</feature>
<dbReference type="SMART" id="SM01329">
    <property type="entry name" value="Iso_dh"/>
    <property type="match status" value="1"/>
</dbReference>
<dbReference type="CDD" id="cd01577">
    <property type="entry name" value="IPMI_Swivel"/>
    <property type="match status" value="1"/>
</dbReference>
<dbReference type="InterPro" id="IPR015928">
    <property type="entry name" value="Aconitase/3IPM_dehydase_swvl"/>
</dbReference>
<comment type="function">
    <text evidence="4 19">Catalyzes the isomerization between 2-isopropylmalate and 3-isopropylmalate, via the formation of 2-isopropylmaleate.</text>
</comment>
<dbReference type="GO" id="GO:0009316">
    <property type="term" value="C:3-isopropylmalate dehydratase complex"/>
    <property type="evidence" value="ECO:0007669"/>
    <property type="project" value="InterPro"/>
</dbReference>
<comment type="pathway">
    <text evidence="5 19">Amino-acid biosynthesis; L-leucine biosynthesis; L-leucine from 3-methyl-2-oxobutanoate: step 2/4.</text>
</comment>
<evidence type="ECO:0000256" key="2">
    <source>
        <dbReference type="ARBA" id="ARBA00000624"/>
    </source>
</evidence>
<dbReference type="EMBL" id="MTHB01000216">
    <property type="protein sequence ID" value="OXC74426.1"/>
    <property type="molecule type" value="Genomic_DNA"/>
</dbReference>
<evidence type="ECO:0000256" key="21">
    <source>
        <dbReference type="RuleBase" id="RU004445"/>
    </source>
</evidence>
<feature type="site" description="Important for catalysis" evidence="20">
    <location>
        <position position="349"/>
    </location>
</feature>
<evidence type="ECO:0000256" key="17">
    <source>
        <dbReference type="ARBA" id="ARBA00023239"/>
    </source>
</evidence>
<keyword evidence="11 19" id="KW-0028">Amino-acid biosynthesis</keyword>
<comment type="cofactor">
    <cofactor evidence="3">
        <name>Mn(2+)</name>
        <dbReference type="ChEBI" id="CHEBI:29035"/>
    </cofactor>
</comment>
<dbReference type="NCBIfam" id="NF002458">
    <property type="entry name" value="PRK01641.1"/>
    <property type="match status" value="1"/>
</dbReference>
<keyword evidence="20" id="KW-0963">Cytoplasm</keyword>
<keyword evidence="18 19" id="KW-0100">Branched-chain amino acid biosynthesis</keyword>
<dbReference type="HAMAP" id="MF_01031">
    <property type="entry name" value="LeuD_type1"/>
    <property type="match status" value="1"/>
</dbReference>
<feature type="binding site" evidence="20">
    <location>
        <position position="304"/>
    </location>
    <ligand>
        <name>substrate</name>
    </ligand>
</feature>
<proteinExistence type="inferred from homology"/>
<evidence type="ECO:0000256" key="20">
    <source>
        <dbReference type="HAMAP-Rule" id="MF_01033"/>
    </source>
</evidence>
<comment type="subunit">
    <text evidence="8 19">Heterodimer of LeuC and LeuD.</text>
</comment>
<dbReference type="GO" id="GO:0003861">
    <property type="term" value="F:3-isopropylmalate dehydratase activity"/>
    <property type="evidence" value="ECO:0007669"/>
    <property type="project" value="UniProtKB-UniRule"/>
</dbReference>
<comment type="subcellular location">
    <subcellularLocation>
        <location evidence="20">Cytoplasm</location>
    </subcellularLocation>
</comment>
<organism evidence="23 24">
    <name type="scientific">Caballeronia sordidicola</name>
    <name type="common">Burkholderia sordidicola</name>
    <dbReference type="NCBI Taxonomy" id="196367"/>
    <lineage>
        <taxon>Bacteria</taxon>
        <taxon>Pseudomonadati</taxon>
        <taxon>Pseudomonadota</taxon>
        <taxon>Betaproteobacteria</taxon>
        <taxon>Burkholderiales</taxon>
        <taxon>Burkholderiaceae</taxon>
        <taxon>Caballeronia</taxon>
    </lineage>
</organism>
<evidence type="ECO:0000256" key="1">
    <source>
        <dbReference type="ARBA" id="ARBA00000491"/>
    </source>
</evidence>
<feature type="binding site" evidence="20">
    <location>
        <position position="433"/>
    </location>
    <ligand>
        <name>substrate</name>
    </ligand>
</feature>
<dbReference type="GO" id="GO:0003862">
    <property type="term" value="F:3-isopropylmalate dehydrogenase activity"/>
    <property type="evidence" value="ECO:0007669"/>
    <property type="project" value="UniProtKB-UniRule"/>
</dbReference>
<sequence length="592" mass="65930">MTPFISVTAVAAPLRLTNVDTDQIIRINRLIEFPRGQLGPWCFEVLRYDVEGVENPEFVPGWPRYSDREILVAGANFGCGSSREHAVWSLMDWGVRCIIAPTFGDIFYNNSFQNGVLPVRLPEHEVEGLLEELESAEVPQISIDLRDCSVTTPSGRVLHFHIEPERRNALLEGLDDIGITLQQADLIKAFVQHDEAERPWIYRQTEERSMKKLMILAGDGVGPEILPQTRRVVEWFIYHRDLAVQLDEQLFGIAAWKAHGDLMNDSIWQKIAASDAILFGSIGSPEYDAIPLELRKADQLLRMRKEFDLFINLRPVKAFAALADASTLKPEVLENTDLVLVRELSGGMYFSEPRGIEALADGSRRAVNTVSYTSGEIERIARAAFELARTRKGRVCSVDKANVLEFGVLWRETVQSLHKSEYPDIELTHMYVDNAAMQLVRNPRQFDVILTENLFGDILSDCAAMVTGSIGMLPSVSMSAQNARGTRRALYEPVHGSAPDIAGQGVANPLGSILSFAMCLRHTFGAPQEAARLEAAVERVVISGIRTRDIAKPGREPVRTKEMGDAVLQELDRSLGGTTLDVENVRPSTVRV</sequence>
<comment type="catalytic activity">
    <reaction evidence="1 19">
        <text>(2R,3S)-3-isopropylmalate = (2S)-2-isopropylmalate</text>
        <dbReference type="Rhea" id="RHEA:32287"/>
        <dbReference type="ChEBI" id="CHEBI:1178"/>
        <dbReference type="ChEBI" id="CHEBI:35121"/>
        <dbReference type="EC" id="4.2.1.33"/>
    </reaction>
</comment>
<evidence type="ECO:0000256" key="13">
    <source>
        <dbReference type="ARBA" id="ARBA00022842"/>
    </source>
</evidence>
<dbReference type="UniPathway" id="UPA00048">
    <property type="reaction ID" value="UER00071"/>
</dbReference>
<keyword evidence="13 20" id="KW-0460">Magnesium</keyword>
<feature type="binding site" evidence="20">
    <location>
        <position position="342"/>
    </location>
    <ligand>
        <name>substrate</name>
    </ligand>
</feature>
<evidence type="ECO:0000313" key="24">
    <source>
        <dbReference type="Proteomes" id="UP000214720"/>
    </source>
</evidence>
<feature type="binding site" evidence="20">
    <location>
        <position position="461"/>
    </location>
    <ligand>
        <name>Mg(2+)</name>
        <dbReference type="ChEBI" id="CHEBI:18420"/>
    </ligand>
</feature>
<dbReference type="InterPro" id="IPR033940">
    <property type="entry name" value="IPMI_Swivel"/>
</dbReference>
<keyword evidence="16 20" id="KW-0464">Manganese</keyword>
<dbReference type="Proteomes" id="UP000214720">
    <property type="component" value="Unassembled WGS sequence"/>
</dbReference>
<dbReference type="NCBIfam" id="TIGR00169">
    <property type="entry name" value="leuB"/>
    <property type="match status" value="1"/>
</dbReference>
<evidence type="ECO:0000256" key="12">
    <source>
        <dbReference type="ARBA" id="ARBA00022723"/>
    </source>
</evidence>
<dbReference type="PROSITE" id="PS00470">
    <property type="entry name" value="IDH_IMDH"/>
    <property type="match status" value="1"/>
</dbReference>
<accession>A0A226WT94</accession>